<dbReference type="InterPro" id="IPR027383">
    <property type="entry name" value="Znf_put"/>
</dbReference>
<dbReference type="OrthoDB" id="153510at2"/>
<gene>
    <name evidence="12" type="ORF">KDA_56710</name>
</gene>
<evidence type="ECO:0000256" key="5">
    <source>
        <dbReference type="ARBA" id="ARBA00022989"/>
    </source>
</evidence>
<dbReference type="Proteomes" id="UP000287171">
    <property type="component" value="Unassembled WGS sequence"/>
</dbReference>
<keyword evidence="5 9" id="KW-1133">Transmembrane helix</keyword>
<dbReference type="PANTHER" id="PTHR37461:SF1">
    <property type="entry name" value="ANTI-SIGMA-K FACTOR RSKA"/>
    <property type="match status" value="1"/>
</dbReference>
<evidence type="ECO:0000256" key="9">
    <source>
        <dbReference type="SAM" id="Phobius"/>
    </source>
</evidence>
<evidence type="ECO:0000259" key="10">
    <source>
        <dbReference type="Pfam" id="PF10099"/>
    </source>
</evidence>
<dbReference type="RefSeq" id="WP_126631898.1">
    <property type="nucleotide sequence ID" value="NZ_BIFT01000002.1"/>
</dbReference>
<keyword evidence="3" id="KW-1003">Cell membrane</keyword>
<feature type="domain" description="Anti-sigma K factor RskA C-terminal" evidence="10">
    <location>
        <begin position="109"/>
        <end position="243"/>
    </location>
</feature>
<dbReference type="Pfam" id="PF10099">
    <property type="entry name" value="RskA_C"/>
    <property type="match status" value="1"/>
</dbReference>
<evidence type="ECO:0000313" key="12">
    <source>
        <dbReference type="EMBL" id="GCE30187.1"/>
    </source>
</evidence>
<evidence type="ECO:0000256" key="2">
    <source>
        <dbReference type="ARBA" id="ARBA00004236"/>
    </source>
</evidence>
<keyword evidence="13" id="KW-1185">Reference proteome</keyword>
<dbReference type="EMBL" id="BIFT01000002">
    <property type="protein sequence ID" value="GCE30187.1"/>
    <property type="molecule type" value="Genomic_DNA"/>
</dbReference>
<protein>
    <recommendedName>
        <fullName evidence="8">Regulator of SigK</fullName>
    </recommendedName>
    <alternativeName>
        <fullName evidence="7">Sigma-K anti-sigma factor RskA</fullName>
    </alternativeName>
</protein>
<proteinExistence type="predicted"/>
<dbReference type="GO" id="GO:0005886">
    <property type="term" value="C:plasma membrane"/>
    <property type="evidence" value="ECO:0007669"/>
    <property type="project" value="UniProtKB-SubCell"/>
</dbReference>
<reference evidence="13" key="1">
    <citation type="submission" date="2018-12" db="EMBL/GenBank/DDBJ databases">
        <title>Tengunoibacter tsumagoiensis gen. nov., sp. nov., Dictyobacter kobayashii sp. nov., D. alpinus sp. nov., and D. joshuensis sp. nov. and description of Dictyobacteraceae fam. nov. within the order Ktedonobacterales isolated from Tengu-no-mugimeshi.</title>
        <authorList>
            <person name="Wang C.M."/>
            <person name="Zheng Y."/>
            <person name="Sakai Y."/>
            <person name="Toyoda A."/>
            <person name="Minakuchi Y."/>
            <person name="Abe K."/>
            <person name="Yokota A."/>
            <person name="Yabe S."/>
        </authorList>
    </citation>
    <scope>NUCLEOTIDE SEQUENCE [LARGE SCALE GENOMIC DNA]</scope>
    <source>
        <strain evidence="13">Uno16</strain>
    </source>
</reference>
<name>A0A402BFZ4_9CHLR</name>
<feature type="transmembrane region" description="Helical" evidence="9">
    <location>
        <begin position="107"/>
        <end position="128"/>
    </location>
</feature>
<evidence type="ECO:0000256" key="7">
    <source>
        <dbReference type="ARBA" id="ARBA00029829"/>
    </source>
</evidence>
<dbReference type="GO" id="GO:0016989">
    <property type="term" value="F:sigma factor antagonist activity"/>
    <property type="evidence" value="ECO:0007669"/>
    <property type="project" value="TreeGrafter"/>
</dbReference>
<dbReference type="PANTHER" id="PTHR37461">
    <property type="entry name" value="ANTI-SIGMA-K FACTOR RSKA"/>
    <property type="match status" value="1"/>
</dbReference>
<evidence type="ECO:0000313" key="13">
    <source>
        <dbReference type="Proteomes" id="UP000287171"/>
    </source>
</evidence>
<evidence type="ECO:0000256" key="4">
    <source>
        <dbReference type="ARBA" id="ARBA00022692"/>
    </source>
</evidence>
<evidence type="ECO:0000256" key="3">
    <source>
        <dbReference type="ARBA" id="ARBA00022475"/>
    </source>
</evidence>
<sequence>MTCQDFEELSGAYILDALTPEEKQAAEEHLANCPECTLLLQQLQPVVNLLPLTVPEVEPISGHKERFFARLEKETAQSASEPEQLPQRPVAHIRQASAKRRLPWRTALLAVAAIILVAALAGMATWNYSLQQQVAKLSTPAVQSATYAIQGTTNQATTTGELTCYNKPQICTLTMRGLPTPTGNQVYQGWLLHGKQPTSVGLLQIKNGIATVDFQGSPQDYDATAVTLEPGPAASKNGPAGPVVALGKLNKATHSS</sequence>
<comment type="subcellular location">
    <subcellularLocation>
        <location evidence="2">Cell membrane</location>
    </subcellularLocation>
    <subcellularLocation>
        <location evidence="1">Membrane</location>
        <topology evidence="1">Single-pass membrane protein</topology>
    </subcellularLocation>
</comment>
<dbReference type="GO" id="GO:0006417">
    <property type="term" value="P:regulation of translation"/>
    <property type="evidence" value="ECO:0007669"/>
    <property type="project" value="TreeGrafter"/>
</dbReference>
<evidence type="ECO:0000256" key="8">
    <source>
        <dbReference type="ARBA" id="ARBA00030803"/>
    </source>
</evidence>
<dbReference type="Gene3D" id="1.10.10.1320">
    <property type="entry name" value="Anti-sigma factor, zinc-finger domain"/>
    <property type="match status" value="1"/>
</dbReference>
<dbReference type="AlphaFoldDB" id="A0A402BFZ4"/>
<evidence type="ECO:0000256" key="6">
    <source>
        <dbReference type="ARBA" id="ARBA00023136"/>
    </source>
</evidence>
<dbReference type="InterPro" id="IPR018764">
    <property type="entry name" value="RskA_C"/>
</dbReference>
<accession>A0A402BFZ4</accession>
<dbReference type="InterPro" id="IPR041916">
    <property type="entry name" value="Anti_sigma_zinc_sf"/>
</dbReference>
<dbReference type="InterPro" id="IPR051474">
    <property type="entry name" value="Anti-sigma-K/W_factor"/>
</dbReference>
<organism evidence="12 13">
    <name type="scientific">Dictyobacter alpinus</name>
    <dbReference type="NCBI Taxonomy" id="2014873"/>
    <lineage>
        <taxon>Bacteria</taxon>
        <taxon>Bacillati</taxon>
        <taxon>Chloroflexota</taxon>
        <taxon>Ktedonobacteria</taxon>
        <taxon>Ktedonobacterales</taxon>
        <taxon>Dictyobacteraceae</taxon>
        <taxon>Dictyobacter</taxon>
    </lineage>
</organism>
<feature type="domain" description="Putative zinc-finger" evidence="11">
    <location>
        <begin position="3"/>
        <end position="36"/>
    </location>
</feature>
<comment type="caution">
    <text evidence="12">The sequence shown here is derived from an EMBL/GenBank/DDBJ whole genome shotgun (WGS) entry which is preliminary data.</text>
</comment>
<dbReference type="Pfam" id="PF13490">
    <property type="entry name" value="zf-HC2"/>
    <property type="match status" value="1"/>
</dbReference>
<keyword evidence="6 9" id="KW-0472">Membrane</keyword>
<keyword evidence="4 9" id="KW-0812">Transmembrane</keyword>
<evidence type="ECO:0000259" key="11">
    <source>
        <dbReference type="Pfam" id="PF13490"/>
    </source>
</evidence>
<evidence type="ECO:0000256" key="1">
    <source>
        <dbReference type="ARBA" id="ARBA00004167"/>
    </source>
</evidence>